<dbReference type="PANTHER" id="PTHR10724:SF7">
    <property type="entry name" value="SMALL RIBOSOMAL SUBUNIT PROTEIN BS1C"/>
    <property type="match status" value="1"/>
</dbReference>
<dbReference type="EMBL" id="BART01000556">
    <property type="protein sequence ID" value="GAG73488.1"/>
    <property type="molecule type" value="Genomic_DNA"/>
</dbReference>
<reference evidence="6" key="1">
    <citation type="journal article" date="2014" name="Front. Microbiol.">
        <title>High frequency of phylogenetically diverse reductive dehalogenase-homologous genes in deep subseafloor sedimentary metagenomes.</title>
        <authorList>
            <person name="Kawai M."/>
            <person name="Futagami T."/>
            <person name="Toyoda A."/>
            <person name="Takaki Y."/>
            <person name="Nishi S."/>
            <person name="Hori S."/>
            <person name="Arai W."/>
            <person name="Tsubouchi T."/>
            <person name="Morono Y."/>
            <person name="Uchiyama I."/>
            <person name="Ito T."/>
            <person name="Fujiyama A."/>
            <person name="Inagaki F."/>
            <person name="Takami H."/>
        </authorList>
    </citation>
    <scope>NUCLEOTIDE SEQUENCE</scope>
    <source>
        <strain evidence="6">Expedition CK06-06</strain>
    </source>
</reference>
<feature type="compositionally biased region" description="Basic and acidic residues" evidence="4">
    <location>
        <begin position="447"/>
        <end position="480"/>
    </location>
</feature>
<dbReference type="InterPro" id="IPR035104">
    <property type="entry name" value="Ribosomal_protein_S1-like"/>
</dbReference>
<feature type="region of interest" description="Disordered" evidence="4">
    <location>
        <begin position="435"/>
        <end position="480"/>
    </location>
</feature>
<evidence type="ECO:0000256" key="2">
    <source>
        <dbReference type="ARBA" id="ARBA00022980"/>
    </source>
</evidence>
<dbReference type="AlphaFoldDB" id="X1AM92"/>
<protein>
    <recommendedName>
        <fullName evidence="5">S1 motif domain-containing protein</fullName>
    </recommendedName>
</protein>
<dbReference type="FunFam" id="2.40.50.140:FF:000103">
    <property type="entry name" value="protein RRP5 homolog"/>
    <property type="match status" value="1"/>
</dbReference>
<dbReference type="GO" id="GO:0003729">
    <property type="term" value="F:mRNA binding"/>
    <property type="evidence" value="ECO:0007669"/>
    <property type="project" value="TreeGrafter"/>
</dbReference>
<feature type="domain" description="S1 motif" evidence="5">
    <location>
        <begin position="298"/>
        <end position="367"/>
    </location>
</feature>
<dbReference type="CDD" id="cd05687">
    <property type="entry name" value="S1_RPS1_repeat_ec1_hs1"/>
    <property type="match status" value="1"/>
</dbReference>
<dbReference type="NCBIfam" id="NF005208">
    <property type="entry name" value="PRK06676.1"/>
    <property type="match status" value="1"/>
</dbReference>
<name>X1AM92_9ZZZZ</name>
<comment type="similarity">
    <text evidence="1">Belongs to the bacterial ribosomal protein bS1 family.</text>
</comment>
<evidence type="ECO:0000313" key="6">
    <source>
        <dbReference type="EMBL" id="GAG73488.1"/>
    </source>
</evidence>
<dbReference type="GO" id="GO:0006412">
    <property type="term" value="P:translation"/>
    <property type="evidence" value="ECO:0007669"/>
    <property type="project" value="TreeGrafter"/>
</dbReference>
<keyword evidence="2" id="KW-0689">Ribosomal protein</keyword>
<dbReference type="CDD" id="cd04465">
    <property type="entry name" value="S1_RPS1_repeat_ec2_hs2"/>
    <property type="match status" value="1"/>
</dbReference>
<dbReference type="PROSITE" id="PS50126">
    <property type="entry name" value="S1"/>
    <property type="match status" value="4"/>
</dbReference>
<feature type="domain" description="S1 motif" evidence="5">
    <location>
        <begin position="40"/>
        <end position="109"/>
    </location>
</feature>
<evidence type="ECO:0000256" key="1">
    <source>
        <dbReference type="ARBA" id="ARBA00006767"/>
    </source>
</evidence>
<dbReference type="PRINTS" id="PR00681">
    <property type="entry name" value="RIBOSOMALS1"/>
</dbReference>
<comment type="caution">
    <text evidence="6">The sequence shown here is derived from an EMBL/GenBank/DDBJ whole genome shotgun (WGS) entry which is preliminary data.</text>
</comment>
<gene>
    <name evidence="6" type="ORF">S01H4_02526</name>
</gene>
<dbReference type="SMART" id="SM00316">
    <property type="entry name" value="S1"/>
    <property type="match status" value="4"/>
</dbReference>
<feature type="domain" description="S1 motif" evidence="5">
    <location>
        <begin position="127"/>
        <end position="192"/>
    </location>
</feature>
<organism evidence="6">
    <name type="scientific">marine sediment metagenome</name>
    <dbReference type="NCBI Taxonomy" id="412755"/>
    <lineage>
        <taxon>unclassified sequences</taxon>
        <taxon>metagenomes</taxon>
        <taxon>ecological metagenomes</taxon>
    </lineage>
</organism>
<dbReference type="Pfam" id="PF00575">
    <property type="entry name" value="S1"/>
    <property type="match status" value="4"/>
</dbReference>
<evidence type="ECO:0000256" key="3">
    <source>
        <dbReference type="ARBA" id="ARBA00023274"/>
    </source>
</evidence>
<feature type="domain" description="S1 motif" evidence="5">
    <location>
        <begin position="213"/>
        <end position="281"/>
    </location>
</feature>
<dbReference type="CDD" id="cd05688">
    <property type="entry name" value="S1_RPS1_repeat_ec3"/>
    <property type="match status" value="1"/>
</dbReference>
<dbReference type="GO" id="GO:0005840">
    <property type="term" value="C:ribosome"/>
    <property type="evidence" value="ECO:0007669"/>
    <property type="project" value="UniProtKB-KW"/>
</dbReference>
<dbReference type="SUPFAM" id="SSF50249">
    <property type="entry name" value="Nucleic acid-binding proteins"/>
    <property type="match status" value="4"/>
</dbReference>
<dbReference type="Gene3D" id="2.40.50.140">
    <property type="entry name" value="Nucleic acid-binding proteins"/>
    <property type="match status" value="4"/>
</dbReference>
<dbReference type="PANTHER" id="PTHR10724">
    <property type="entry name" value="30S RIBOSOMAL PROTEIN S1"/>
    <property type="match status" value="1"/>
</dbReference>
<dbReference type="FunFam" id="2.40.50.140:FF:000031">
    <property type="entry name" value="30S ribosomal protein S1"/>
    <property type="match status" value="1"/>
</dbReference>
<dbReference type="FunFam" id="2.40.50.140:FF:000039">
    <property type="entry name" value="30S ribosomal protein S1"/>
    <property type="match status" value="1"/>
</dbReference>
<dbReference type="GO" id="GO:0003735">
    <property type="term" value="F:structural constituent of ribosome"/>
    <property type="evidence" value="ECO:0007669"/>
    <property type="project" value="TreeGrafter"/>
</dbReference>
<proteinExistence type="inferred from homology"/>
<evidence type="ECO:0000256" key="4">
    <source>
        <dbReference type="SAM" id="MobiDB-lite"/>
    </source>
</evidence>
<dbReference type="InterPro" id="IPR050437">
    <property type="entry name" value="Ribos_protein_bS1-like"/>
</dbReference>
<dbReference type="InterPro" id="IPR012340">
    <property type="entry name" value="NA-bd_OB-fold"/>
</dbReference>
<accession>X1AM92</accession>
<keyword evidence="3" id="KW-0687">Ribonucleoprotein</keyword>
<dbReference type="GO" id="GO:1990904">
    <property type="term" value="C:ribonucleoprotein complex"/>
    <property type="evidence" value="ECO:0007669"/>
    <property type="project" value="UniProtKB-KW"/>
</dbReference>
<sequence>MEKNKILNNLSEEEKQYLTVNEKGEIVPNYEITIVSFEEGDIVKGTVVKVNKDEVLVDVGYKSEGVIPPRELSVRYDLEPHEIISVNDEIEVLVLQKEDQDGRLILSKKRAETQRALEKIEEAYREDKLIKGVVIDLVRGGLIVDIGMRAFLPGSLIDLKKVTDFNAYLNKEVICKVINIDRQKNNVIISRKAYLEIEKKKLRDTFIKNVKVGQVKKGVISNILDFGAFVDLGGVDGLIHISELSWGHVNHPSEIVKIGDEVEVVILEVDKEKKRVALGLKQTQIDPWMELTKKYAIGDVVDGKVIKIVPFGAFVQIEDGIEGLVHISEIAVYSVEKPEEVVNIDDKIKVKIIDIDFDKRRIGLSIRQAPREKKEGEEPKPIARPIEKEIKVEEEIKVKEEIEPVKEEIKVDEKVEPGKDKAKVEEEIKLTEEKEKIKEKAKHHKEKIKDEEEVEYTKEDKSVKEEKKAKEDKSGEIKDK</sequence>
<evidence type="ECO:0000259" key="5">
    <source>
        <dbReference type="PROSITE" id="PS50126"/>
    </source>
</evidence>
<dbReference type="InterPro" id="IPR003029">
    <property type="entry name" value="S1_domain"/>
</dbReference>